<dbReference type="InterPro" id="IPR008538">
    <property type="entry name" value="Uma2"/>
</dbReference>
<dbReference type="InterPro" id="IPR012296">
    <property type="entry name" value="Nuclease_put_TT1808"/>
</dbReference>
<gene>
    <name evidence="2" type="ORF">HYY20_07365</name>
</gene>
<keyword evidence="2" id="KW-0255">Endonuclease</keyword>
<dbReference type="AlphaFoldDB" id="A0A932CP01"/>
<dbReference type="InterPro" id="IPR011335">
    <property type="entry name" value="Restrct_endonuc-II-like"/>
</dbReference>
<feature type="domain" description="Putative restriction endonuclease" evidence="1">
    <location>
        <begin position="8"/>
        <end position="134"/>
    </location>
</feature>
<dbReference type="PANTHER" id="PTHR35400">
    <property type="entry name" value="SLR1083 PROTEIN"/>
    <property type="match status" value="1"/>
</dbReference>
<sequence length="174" mass="19004">MAELGLIGPEERLELIEGEIIQQMVPQKSLHATAICLVEEALRLAFGAGFLVRVQLPLVLSPLSEPEPDVAVVRGGPRDYRDVHPTTALLVVEVADTTLAFDRRTKGSLYARAQIADYWILNLPAQAVEVYRRPMPRANAPLGFGYADMVRYLPGESVTPLASPHAVLVADLLP</sequence>
<dbReference type="Pfam" id="PF05685">
    <property type="entry name" value="Uma2"/>
    <property type="match status" value="1"/>
</dbReference>
<protein>
    <submittedName>
        <fullName evidence="2">Uma2 family endonuclease</fullName>
    </submittedName>
</protein>
<dbReference type="Proteomes" id="UP000769766">
    <property type="component" value="Unassembled WGS sequence"/>
</dbReference>
<proteinExistence type="predicted"/>
<comment type="caution">
    <text evidence="2">The sequence shown here is derived from an EMBL/GenBank/DDBJ whole genome shotgun (WGS) entry which is preliminary data.</text>
</comment>
<dbReference type="CDD" id="cd06260">
    <property type="entry name" value="DUF820-like"/>
    <property type="match status" value="1"/>
</dbReference>
<name>A0A932CP01_UNCTE</name>
<evidence type="ECO:0000313" key="3">
    <source>
        <dbReference type="Proteomes" id="UP000769766"/>
    </source>
</evidence>
<reference evidence="2" key="1">
    <citation type="submission" date="2020-07" db="EMBL/GenBank/DDBJ databases">
        <title>Huge and variable diversity of episymbiotic CPR bacteria and DPANN archaea in groundwater ecosystems.</title>
        <authorList>
            <person name="He C.Y."/>
            <person name="Keren R."/>
            <person name="Whittaker M."/>
            <person name="Farag I.F."/>
            <person name="Doudna J."/>
            <person name="Cate J.H.D."/>
            <person name="Banfield J.F."/>
        </authorList>
    </citation>
    <scope>NUCLEOTIDE SEQUENCE</scope>
    <source>
        <strain evidence="2">NC_groundwater_672_Ag_B-0.1um_62_36</strain>
    </source>
</reference>
<dbReference type="PANTHER" id="PTHR35400:SF1">
    <property type="entry name" value="SLR1083 PROTEIN"/>
    <property type="match status" value="1"/>
</dbReference>
<dbReference type="GO" id="GO:0004519">
    <property type="term" value="F:endonuclease activity"/>
    <property type="evidence" value="ECO:0007669"/>
    <property type="project" value="UniProtKB-KW"/>
</dbReference>
<organism evidence="2 3">
    <name type="scientific">Tectimicrobiota bacterium</name>
    <dbReference type="NCBI Taxonomy" id="2528274"/>
    <lineage>
        <taxon>Bacteria</taxon>
        <taxon>Pseudomonadati</taxon>
        <taxon>Nitrospinota/Tectimicrobiota group</taxon>
        <taxon>Candidatus Tectimicrobiota</taxon>
    </lineage>
</organism>
<dbReference type="EMBL" id="JACPRF010000221">
    <property type="protein sequence ID" value="MBI2876684.1"/>
    <property type="molecule type" value="Genomic_DNA"/>
</dbReference>
<keyword evidence="2" id="KW-0540">Nuclease</keyword>
<evidence type="ECO:0000259" key="1">
    <source>
        <dbReference type="Pfam" id="PF05685"/>
    </source>
</evidence>
<keyword evidence="2" id="KW-0378">Hydrolase</keyword>
<dbReference type="SUPFAM" id="SSF52980">
    <property type="entry name" value="Restriction endonuclease-like"/>
    <property type="match status" value="1"/>
</dbReference>
<dbReference type="Gene3D" id="3.90.1570.10">
    <property type="entry name" value="tt1808, chain A"/>
    <property type="match status" value="1"/>
</dbReference>
<evidence type="ECO:0000313" key="2">
    <source>
        <dbReference type="EMBL" id="MBI2876684.1"/>
    </source>
</evidence>
<accession>A0A932CP01</accession>